<sequence>MQGGEEVSIEELASNLSTYKEQLHNVRQLLAEDPDNSEYVDMEKELNEVILACHCFYSVCFFPFICKFKNFFVGVYLGP</sequence>
<organism evidence="1">
    <name type="scientific">Manihot esculenta</name>
    <name type="common">Cassava</name>
    <name type="synonym">Jatropha manihot</name>
    <dbReference type="NCBI Taxonomy" id="3983"/>
    <lineage>
        <taxon>Eukaryota</taxon>
        <taxon>Viridiplantae</taxon>
        <taxon>Streptophyta</taxon>
        <taxon>Embryophyta</taxon>
        <taxon>Tracheophyta</taxon>
        <taxon>Spermatophyta</taxon>
        <taxon>Magnoliopsida</taxon>
        <taxon>eudicotyledons</taxon>
        <taxon>Gunneridae</taxon>
        <taxon>Pentapetalae</taxon>
        <taxon>rosids</taxon>
        <taxon>fabids</taxon>
        <taxon>Malpighiales</taxon>
        <taxon>Euphorbiaceae</taxon>
        <taxon>Crotonoideae</taxon>
        <taxon>Manihoteae</taxon>
        <taxon>Manihot</taxon>
    </lineage>
</organism>
<gene>
    <name evidence="1" type="ORF">MANES_07G030700</name>
</gene>
<protein>
    <submittedName>
        <fullName evidence="1">Uncharacterized protein</fullName>
    </submittedName>
</protein>
<reference evidence="1" key="1">
    <citation type="submission" date="2016-02" db="EMBL/GenBank/DDBJ databases">
        <title>WGS assembly of Manihot esculenta.</title>
        <authorList>
            <person name="Bredeson J.V."/>
            <person name="Prochnik S.E."/>
            <person name="Lyons J.B."/>
            <person name="Schmutz J."/>
            <person name="Grimwood J."/>
            <person name="Vrebalov J."/>
            <person name="Bart R.S."/>
            <person name="Amuge T."/>
            <person name="Ferguson M.E."/>
            <person name="Green R."/>
            <person name="Putnam N."/>
            <person name="Stites J."/>
            <person name="Rounsley S."/>
            <person name="Rokhsar D.S."/>
        </authorList>
    </citation>
    <scope>NUCLEOTIDE SEQUENCE [LARGE SCALE GENOMIC DNA]</scope>
    <source>
        <tissue evidence="1">Leaf</tissue>
    </source>
</reference>
<evidence type="ECO:0000313" key="1">
    <source>
        <dbReference type="EMBL" id="OAY45095.1"/>
    </source>
</evidence>
<dbReference type="AlphaFoldDB" id="A0A2C9VI20"/>
<proteinExistence type="predicted"/>
<dbReference type="EMBL" id="CM004393">
    <property type="protein sequence ID" value="OAY45095.1"/>
    <property type="molecule type" value="Genomic_DNA"/>
</dbReference>
<name>A0A2C9VI20_MANES</name>
<accession>A0A2C9VI20</accession>
<dbReference type="OMA" id="ILACHCF"/>
<dbReference type="STRING" id="3983.A0A2C9VI20"/>